<feature type="modified residue" description="Phosphohistidine" evidence="1">
    <location>
        <position position="57"/>
    </location>
</feature>
<keyword evidence="4" id="KW-1185">Reference proteome</keyword>
<feature type="domain" description="HPt" evidence="2">
    <location>
        <begin position="18"/>
        <end position="114"/>
    </location>
</feature>
<dbReference type="RefSeq" id="WP_052258532.1">
    <property type="nucleotide sequence ID" value="NZ_BAABGR010000002.1"/>
</dbReference>
<evidence type="ECO:0000313" key="3">
    <source>
        <dbReference type="EMBL" id="GAA4509755.1"/>
    </source>
</evidence>
<dbReference type="SUPFAM" id="SSF47226">
    <property type="entry name" value="Histidine-containing phosphotransfer domain, HPT domain"/>
    <property type="match status" value="1"/>
</dbReference>
<reference evidence="4" key="1">
    <citation type="journal article" date="2019" name="Int. J. Syst. Evol. Microbiol.">
        <title>The Global Catalogue of Microorganisms (GCM) 10K type strain sequencing project: providing services to taxonomists for standard genome sequencing and annotation.</title>
        <authorList>
            <consortium name="The Broad Institute Genomics Platform"/>
            <consortium name="The Broad Institute Genome Sequencing Center for Infectious Disease"/>
            <person name="Wu L."/>
            <person name="Ma J."/>
        </authorList>
    </citation>
    <scope>NUCLEOTIDE SEQUENCE [LARGE SCALE GENOMIC DNA]</scope>
    <source>
        <strain evidence="4">JCM 17858</strain>
    </source>
</reference>
<accession>A0ABP8QU05</accession>
<name>A0ABP8QU05_9SPHI</name>
<gene>
    <name evidence="3" type="ORF">GCM10023173_00250</name>
</gene>
<dbReference type="PROSITE" id="PS50894">
    <property type="entry name" value="HPT"/>
    <property type="match status" value="1"/>
</dbReference>
<dbReference type="Gene3D" id="1.20.120.160">
    <property type="entry name" value="HPT domain"/>
    <property type="match status" value="1"/>
</dbReference>
<dbReference type="Proteomes" id="UP001500394">
    <property type="component" value="Unassembled WGS sequence"/>
</dbReference>
<comment type="caution">
    <text evidence="3">The sequence shown here is derived from an EMBL/GenBank/DDBJ whole genome shotgun (WGS) entry which is preliminary data.</text>
</comment>
<evidence type="ECO:0000313" key="4">
    <source>
        <dbReference type="Proteomes" id="UP001500394"/>
    </source>
</evidence>
<dbReference type="EMBL" id="BAABGR010000002">
    <property type="protein sequence ID" value="GAA4509755.1"/>
    <property type="molecule type" value="Genomic_DNA"/>
</dbReference>
<organism evidence="3 4">
    <name type="scientific">Sphingobacterium thermophilum</name>
    <dbReference type="NCBI Taxonomy" id="768534"/>
    <lineage>
        <taxon>Bacteria</taxon>
        <taxon>Pseudomonadati</taxon>
        <taxon>Bacteroidota</taxon>
        <taxon>Sphingobacteriia</taxon>
        <taxon>Sphingobacteriales</taxon>
        <taxon>Sphingobacteriaceae</taxon>
        <taxon>Sphingobacterium</taxon>
    </lineage>
</organism>
<proteinExistence type="predicted"/>
<keyword evidence="1" id="KW-0597">Phosphoprotein</keyword>
<dbReference type="Pfam" id="PF01627">
    <property type="entry name" value="Hpt"/>
    <property type="match status" value="1"/>
</dbReference>
<dbReference type="InterPro" id="IPR036641">
    <property type="entry name" value="HPT_dom_sf"/>
</dbReference>
<sequence>MNYQIINWDTISESMMGNEEMIKQFVQMYLVQSPVDFEALEQAVFNKDMIAIKDKAHHIKPTMQYVGAISLQQDFQLLENMAKEGKDIREIEGLLERIKPKFELLLEELRMLAG</sequence>
<evidence type="ECO:0000259" key="2">
    <source>
        <dbReference type="PROSITE" id="PS50894"/>
    </source>
</evidence>
<evidence type="ECO:0000256" key="1">
    <source>
        <dbReference type="PROSITE-ProRule" id="PRU00110"/>
    </source>
</evidence>
<protein>
    <recommendedName>
        <fullName evidence="2">HPt domain-containing protein</fullName>
    </recommendedName>
</protein>
<dbReference type="InterPro" id="IPR008207">
    <property type="entry name" value="Sig_transdc_His_kin_Hpt_dom"/>
</dbReference>